<dbReference type="PANTHER" id="PTHR42942">
    <property type="entry name" value="6-O-METHYLGUANINE DNA METHYLTRANSFERASE"/>
    <property type="match status" value="1"/>
</dbReference>
<dbReference type="PANTHER" id="PTHR42942:SF1">
    <property type="entry name" value="ALKYLTRANSFERASE-LIKE PROTEIN 1"/>
    <property type="match status" value="1"/>
</dbReference>
<dbReference type="Proteomes" id="UP001501844">
    <property type="component" value="Unassembled WGS sequence"/>
</dbReference>
<dbReference type="SUPFAM" id="SSF46767">
    <property type="entry name" value="Methylated DNA-protein cysteine methyltransferase, C-terminal domain"/>
    <property type="match status" value="1"/>
</dbReference>
<evidence type="ECO:0000313" key="3">
    <source>
        <dbReference type="EMBL" id="GAA4315714.1"/>
    </source>
</evidence>
<evidence type="ECO:0000259" key="2">
    <source>
        <dbReference type="Pfam" id="PF01035"/>
    </source>
</evidence>
<gene>
    <name evidence="3" type="ORF">GCM10023183_36580</name>
</gene>
<dbReference type="Pfam" id="PF01035">
    <property type="entry name" value="DNA_binding_1"/>
    <property type="match status" value="1"/>
</dbReference>
<dbReference type="CDD" id="cd06445">
    <property type="entry name" value="ATase"/>
    <property type="match status" value="1"/>
</dbReference>
<sequence length="117" mass="12945">MPLPSDAAQRRTNFFQDVYDVVKLIPPGRVTSYGAIAAYLGAKGSARMVGWALIASHAQHGIPAYRVVNRNGMLTGKQHFDNPNGMQESLEKEGVQVKDDQVVDFATRFWDPAKELL</sequence>
<keyword evidence="4" id="KW-1185">Reference proteome</keyword>
<dbReference type="InterPro" id="IPR052520">
    <property type="entry name" value="ATL_DNA_repair"/>
</dbReference>
<dbReference type="Gene3D" id="1.10.10.10">
    <property type="entry name" value="Winged helix-like DNA-binding domain superfamily/Winged helix DNA-binding domain"/>
    <property type="match status" value="1"/>
</dbReference>
<comment type="caution">
    <text evidence="3">The sequence shown here is derived from an EMBL/GenBank/DDBJ whole genome shotgun (WGS) entry which is preliminary data.</text>
</comment>
<keyword evidence="1" id="KW-0227">DNA damage</keyword>
<dbReference type="RefSeq" id="WP_345169501.1">
    <property type="nucleotide sequence ID" value="NZ_BAABGX010000003.1"/>
</dbReference>
<dbReference type="InterPro" id="IPR036217">
    <property type="entry name" value="MethylDNA_cys_MeTrfase_DNAb"/>
</dbReference>
<proteinExistence type="predicted"/>
<feature type="domain" description="Methylated-DNA-[protein]-cysteine S-methyltransferase DNA binding" evidence="2">
    <location>
        <begin position="13"/>
        <end position="95"/>
    </location>
</feature>
<name>A0ABP8G238_9BACT</name>
<dbReference type="InterPro" id="IPR036388">
    <property type="entry name" value="WH-like_DNA-bd_sf"/>
</dbReference>
<reference evidence="4" key="1">
    <citation type="journal article" date="2019" name="Int. J. Syst. Evol. Microbiol.">
        <title>The Global Catalogue of Microorganisms (GCM) 10K type strain sequencing project: providing services to taxonomists for standard genome sequencing and annotation.</title>
        <authorList>
            <consortium name="The Broad Institute Genomics Platform"/>
            <consortium name="The Broad Institute Genome Sequencing Center for Infectious Disease"/>
            <person name="Wu L."/>
            <person name="Ma J."/>
        </authorList>
    </citation>
    <scope>NUCLEOTIDE SEQUENCE [LARGE SCALE GENOMIC DNA]</scope>
    <source>
        <strain evidence="4">JCM 17917</strain>
    </source>
</reference>
<organism evidence="3 4">
    <name type="scientific">Nibribacter koreensis</name>
    <dbReference type="NCBI Taxonomy" id="1084519"/>
    <lineage>
        <taxon>Bacteria</taxon>
        <taxon>Pseudomonadati</taxon>
        <taxon>Bacteroidota</taxon>
        <taxon>Cytophagia</taxon>
        <taxon>Cytophagales</taxon>
        <taxon>Hymenobacteraceae</taxon>
        <taxon>Nibribacter</taxon>
    </lineage>
</organism>
<dbReference type="EMBL" id="BAABGX010000003">
    <property type="protein sequence ID" value="GAA4315714.1"/>
    <property type="molecule type" value="Genomic_DNA"/>
</dbReference>
<accession>A0ABP8G238</accession>
<protein>
    <submittedName>
        <fullName evidence="3">MGMT family protein</fullName>
    </submittedName>
</protein>
<evidence type="ECO:0000256" key="1">
    <source>
        <dbReference type="ARBA" id="ARBA00022763"/>
    </source>
</evidence>
<evidence type="ECO:0000313" key="4">
    <source>
        <dbReference type="Proteomes" id="UP001501844"/>
    </source>
</evidence>
<dbReference type="InterPro" id="IPR014048">
    <property type="entry name" value="MethylDNA_cys_MeTrfase_DNA-bd"/>
</dbReference>